<dbReference type="Pfam" id="PF00512">
    <property type="entry name" value="HisKA"/>
    <property type="match status" value="1"/>
</dbReference>
<feature type="domain" description="Response regulatory" evidence="14">
    <location>
        <begin position="829"/>
        <end position="940"/>
    </location>
</feature>
<keyword evidence="10 12" id="KW-0472">Membrane</keyword>
<dbReference type="Gene3D" id="6.10.340.10">
    <property type="match status" value="1"/>
</dbReference>
<dbReference type="EMBL" id="LWQU01000130">
    <property type="protein sequence ID" value="OAN51489.1"/>
    <property type="molecule type" value="Genomic_DNA"/>
</dbReference>
<dbReference type="InterPro" id="IPR004010">
    <property type="entry name" value="Double_Cache_2"/>
</dbReference>
<dbReference type="InterPro" id="IPR011006">
    <property type="entry name" value="CheY-like_superfamily"/>
</dbReference>
<dbReference type="Proteomes" id="UP000078543">
    <property type="component" value="Unassembled WGS sequence"/>
</dbReference>
<dbReference type="EC" id="2.7.13.3" evidence="3"/>
<evidence type="ECO:0000256" key="1">
    <source>
        <dbReference type="ARBA" id="ARBA00000085"/>
    </source>
</evidence>
<comment type="subcellular location">
    <subcellularLocation>
        <location evidence="2">Cell membrane</location>
        <topology evidence="2">Multi-pass membrane protein</topology>
    </subcellularLocation>
</comment>
<keyword evidence="5 11" id="KW-0597">Phosphoprotein</keyword>
<dbReference type="GO" id="GO:0005886">
    <property type="term" value="C:plasma membrane"/>
    <property type="evidence" value="ECO:0007669"/>
    <property type="project" value="UniProtKB-SubCell"/>
</dbReference>
<dbReference type="Pfam" id="PF00072">
    <property type="entry name" value="Response_reg"/>
    <property type="match status" value="1"/>
</dbReference>
<dbReference type="SMART" id="SM00388">
    <property type="entry name" value="HisKA"/>
    <property type="match status" value="1"/>
</dbReference>
<gene>
    <name evidence="17" type="ORF">A6A05_01105</name>
</gene>
<evidence type="ECO:0000256" key="3">
    <source>
        <dbReference type="ARBA" id="ARBA00012438"/>
    </source>
</evidence>
<evidence type="ECO:0000256" key="4">
    <source>
        <dbReference type="ARBA" id="ARBA00022475"/>
    </source>
</evidence>
<comment type="catalytic activity">
    <reaction evidence="1">
        <text>ATP + protein L-histidine = ADP + protein N-phospho-L-histidine.</text>
        <dbReference type="EC" id="2.7.13.3"/>
    </reaction>
</comment>
<keyword evidence="8 17" id="KW-0418">Kinase</keyword>
<dbReference type="PROSITE" id="PS50885">
    <property type="entry name" value="HAMP"/>
    <property type="match status" value="1"/>
</dbReference>
<evidence type="ECO:0000256" key="10">
    <source>
        <dbReference type="ARBA" id="ARBA00023136"/>
    </source>
</evidence>
<organism evidence="17 18">
    <name type="scientific">Magnetospirillum moscoviense</name>
    <dbReference type="NCBI Taxonomy" id="1437059"/>
    <lineage>
        <taxon>Bacteria</taxon>
        <taxon>Pseudomonadati</taxon>
        <taxon>Pseudomonadota</taxon>
        <taxon>Alphaproteobacteria</taxon>
        <taxon>Rhodospirillales</taxon>
        <taxon>Rhodospirillaceae</taxon>
        <taxon>Magnetospirillum</taxon>
    </lineage>
</organism>
<dbReference type="PANTHER" id="PTHR43065">
    <property type="entry name" value="SENSOR HISTIDINE KINASE"/>
    <property type="match status" value="1"/>
</dbReference>
<dbReference type="Gene3D" id="1.10.287.130">
    <property type="match status" value="1"/>
</dbReference>
<keyword evidence="4" id="KW-1003">Cell membrane</keyword>
<evidence type="ECO:0000256" key="9">
    <source>
        <dbReference type="ARBA" id="ARBA00022989"/>
    </source>
</evidence>
<feature type="domain" description="PAS" evidence="15">
    <location>
        <begin position="450"/>
        <end position="520"/>
    </location>
</feature>
<sequence>MIRSRLFHRLFSTMLIVVGSFSAAVYLLVVPLVQSRAYTIELNASGAILDNVFTMATKIKGGLEEQRSLTEASYKQQLRSIVQLASGYVDWVFGQRDRGEISDSEARRLVFEGLRSMKYGRDDYIWVTDYYSNLLSHPDPELQGKNAADFRDQSGNTIIPMIISTARAWGEGFHTYPWRRAKGGSTEQKISYFRDLPEHRLVVGTGAYLADIDAEVERRKAMAIEDLRQVLRAIRIGVAGYVYIFDARNNMVIHPNPNIEGSEFSGLTNPQSGRSIADELKAAADSGEPVYYLWDKPSDPGHYVYQKISWVRHFSGFDWYIASSVYVEDLRRSAEELSNRIIWLTILILLVGITMAWMGARRLVRPLRRLVDTAAQVQAGDLTARTGISSEDEIGILAAGLDTMIDRVQDNIATLDSRVRERTIELEDSNRRLQTAIGQQNRAQAALAETEARQRLILDAIPAAIAYLDRDQTIRFANQRWADLMRRDKSEVTGRLLADVVGRSAHGVLAPYLDQTHQGAPVTFEYAFPFGDDSQNMVTKNTLIPELANGEASGGMFVLSLDVTAERETERRLMEAQRLNAVGQLSGGLAHDFNNLLSIIIGNLAAARERYGNVAGLDDYLEPAQRAGRRGADITSRLLAFSRRQPLKPQPVDVALLIRDMAVLLRRSLPSSIQMDIADEGLSCWAIADPNQLENALVNLALNAKDAMPDGGRLGMSAAIRVLDQPEQFDEMAPAGDYLCIQVEDSGHGFEAGTAAHAFEPFFTTKEGGSGLGLSMVYGFVKQSHGFIRIDSRPGAGAVVTILLPRAEPVSQDQAPVSAKIDQAWPGRLALVAEDNADVRRVMRRQLVELGFSVVEAESGDEAWDLAQQIDGLHLVVSDIVMPGLSGTDLAKRLKAARPEIGIVLISGFAMDDSVVGSDIIVLGKPWDKRDLIDAIAKLGEATG</sequence>
<dbReference type="CDD" id="cd06225">
    <property type="entry name" value="HAMP"/>
    <property type="match status" value="1"/>
</dbReference>
<dbReference type="PRINTS" id="PR00344">
    <property type="entry name" value="BCTRLSENSOR"/>
</dbReference>
<evidence type="ECO:0000256" key="12">
    <source>
        <dbReference type="SAM" id="Phobius"/>
    </source>
</evidence>
<feature type="transmembrane region" description="Helical" evidence="12">
    <location>
        <begin position="341"/>
        <end position="360"/>
    </location>
</feature>
<dbReference type="SUPFAM" id="SSF55785">
    <property type="entry name" value="PYP-like sensor domain (PAS domain)"/>
    <property type="match status" value="1"/>
</dbReference>
<dbReference type="SUPFAM" id="SSF158472">
    <property type="entry name" value="HAMP domain-like"/>
    <property type="match status" value="1"/>
</dbReference>
<keyword evidence="7 12" id="KW-0812">Transmembrane</keyword>
<comment type="caution">
    <text evidence="17">The sequence shown here is derived from an EMBL/GenBank/DDBJ whole genome shotgun (WGS) entry which is preliminary data.</text>
</comment>
<reference evidence="17 18" key="1">
    <citation type="submission" date="2016-04" db="EMBL/GenBank/DDBJ databases">
        <title>Draft genome sequence of freshwater magnetotactic bacteria Magnetospirillum marisnigri SP-1 and Magnetospirillum moscoviense BB-1.</title>
        <authorList>
            <person name="Koziaeva V."/>
            <person name="Dziuba M.V."/>
            <person name="Ivanov T.M."/>
            <person name="Kuznetsov B."/>
            <person name="Grouzdev D.S."/>
        </authorList>
    </citation>
    <scope>NUCLEOTIDE SEQUENCE [LARGE SCALE GENOMIC DNA]</scope>
    <source>
        <strain evidence="17 18">BB-1</strain>
    </source>
</reference>
<dbReference type="Gene3D" id="3.40.50.2300">
    <property type="match status" value="1"/>
</dbReference>
<evidence type="ECO:0000259" key="15">
    <source>
        <dbReference type="PROSITE" id="PS50112"/>
    </source>
</evidence>
<dbReference type="PANTHER" id="PTHR43065:SF42">
    <property type="entry name" value="TWO-COMPONENT SENSOR PPRA"/>
    <property type="match status" value="1"/>
</dbReference>
<dbReference type="AlphaFoldDB" id="A0A178MR01"/>
<dbReference type="CDD" id="cd00130">
    <property type="entry name" value="PAS"/>
    <property type="match status" value="1"/>
</dbReference>
<dbReference type="SMART" id="SM00304">
    <property type="entry name" value="HAMP"/>
    <property type="match status" value="1"/>
</dbReference>
<dbReference type="Gene3D" id="3.30.450.20">
    <property type="entry name" value="PAS domain"/>
    <property type="match status" value="3"/>
</dbReference>
<dbReference type="SMART" id="SM00387">
    <property type="entry name" value="HATPase_c"/>
    <property type="match status" value="1"/>
</dbReference>
<dbReference type="InterPro" id="IPR003594">
    <property type="entry name" value="HATPase_dom"/>
</dbReference>
<dbReference type="SUPFAM" id="SSF55874">
    <property type="entry name" value="ATPase domain of HSP90 chaperone/DNA topoisomerase II/histidine kinase"/>
    <property type="match status" value="1"/>
</dbReference>
<evidence type="ECO:0000259" key="16">
    <source>
        <dbReference type="PROSITE" id="PS50885"/>
    </source>
</evidence>
<dbReference type="SMART" id="SM00091">
    <property type="entry name" value="PAS"/>
    <property type="match status" value="1"/>
</dbReference>
<dbReference type="CDD" id="cd18774">
    <property type="entry name" value="PDC2_HK_sensor"/>
    <property type="match status" value="1"/>
</dbReference>
<proteinExistence type="predicted"/>
<dbReference type="CDD" id="cd00082">
    <property type="entry name" value="HisKA"/>
    <property type="match status" value="1"/>
</dbReference>
<dbReference type="OrthoDB" id="9796100at2"/>
<dbReference type="InterPro" id="IPR004358">
    <property type="entry name" value="Sig_transdc_His_kin-like_C"/>
</dbReference>
<keyword evidence="6" id="KW-0808">Transferase</keyword>
<evidence type="ECO:0000256" key="2">
    <source>
        <dbReference type="ARBA" id="ARBA00004651"/>
    </source>
</evidence>
<dbReference type="SUPFAM" id="SSF52172">
    <property type="entry name" value="CheY-like"/>
    <property type="match status" value="1"/>
</dbReference>
<feature type="transmembrane region" description="Helical" evidence="12">
    <location>
        <begin position="12"/>
        <end position="33"/>
    </location>
</feature>
<dbReference type="Pfam" id="PF00672">
    <property type="entry name" value="HAMP"/>
    <property type="match status" value="1"/>
</dbReference>
<evidence type="ECO:0000256" key="11">
    <source>
        <dbReference type="PROSITE-ProRule" id="PRU00169"/>
    </source>
</evidence>
<feature type="domain" description="HAMP" evidence="16">
    <location>
        <begin position="361"/>
        <end position="413"/>
    </location>
</feature>
<keyword evidence="18" id="KW-1185">Reference proteome</keyword>
<dbReference type="Pfam" id="PF08448">
    <property type="entry name" value="PAS_4"/>
    <property type="match status" value="1"/>
</dbReference>
<evidence type="ECO:0000259" key="14">
    <source>
        <dbReference type="PROSITE" id="PS50110"/>
    </source>
</evidence>
<dbReference type="GO" id="GO:0000155">
    <property type="term" value="F:phosphorelay sensor kinase activity"/>
    <property type="evidence" value="ECO:0007669"/>
    <property type="project" value="InterPro"/>
</dbReference>
<feature type="modified residue" description="4-aspartylphosphate" evidence="11">
    <location>
        <position position="879"/>
    </location>
</feature>
<evidence type="ECO:0000256" key="6">
    <source>
        <dbReference type="ARBA" id="ARBA00022679"/>
    </source>
</evidence>
<dbReference type="PROSITE" id="PS50109">
    <property type="entry name" value="HIS_KIN"/>
    <property type="match status" value="1"/>
</dbReference>
<evidence type="ECO:0000256" key="5">
    <source>
        <dbReference type="ARBA" id="ARBA00022553"/>
    </source>
</evidence>
<dbReference type="Pfam" id="PF08269">
    <property type="entry name" value="dCache_2"/>
    <property type="match status" value="1"/>
</dbReference>
<dbReference type="SMART" id="SM00448">
    <property type="entry name" value="REC"/>
    <property type="match status" value="1"/>
</dbReference>
<dbReference type="InterPro" id="IPR001789">
    <property type="entry name" value="Sig_transdc_resp-reg_receiver"/>
</dbReference>
<evidence type="ECO:0000259" key="13">
    <source>
        <dbReference type="PROSITE" id="PS50109"/>
    </source>
</evidence>
<dbReference type="PROSITE" id="PS50110">
    <property type="entry name" value="RESPONSE_REGULATORY"/>
    <property type="match status" value="1"/>
</dbReference>
<evidence type="ECO:0000313" key="17">
    <source>
        <dbReference type="EMBL" id="OAN51489.1"/>
    </source>
</evidence>
<dbReference type="InterPro" id="IPR003661">
    <property type="entry name" value="HisK_dim/P_dom"/>
</dbReference>
<accession>A0A178MR01</accession>
<keyword evidence="9 12" id="KW-1133">Transmembrane helix</keyword>
<dbReference type="InterPro" id="IPR003660">
    <property type="entry name" value="HAMP_dom"/>
</dbReference>
<dbReference type="InterPro" id="IPR036097">
    <property type="entry name" value="HisK_dim/P_sf"/>
</dbReference>
<dbReference type="PROSITE" id="PS50112">
    <property type="entry name" value="PAS"/>
    <property type="match status" value="1"/>
</dbReference>
<feature type="domain" description="Histidine kinase" evidence="13">
    <location>
        <begin position="588"/>
        <end position="808"/>
    </location>
</feature>
<dbReference type="SUPFAM" id="SSF47384">
    <property type="entry name" value="Homodimeric domain of signal transducing histidine kinase"/>
    <property type="match status" value="1"/>
</dbReference>
<dbReference type="InterPro" id="IPR013656">
    <property type="entry name" value="PAS_4"/>
</dbReference>
<protein>
    <recommendedName>
        <fullName evidence="3">histidine kinase</fullName>
        <ecNumber evidence="3">2.7.13.3</ecNumber>
    </recommendedName>
</protein>
<name>A0A178MR01_9PROT</name>
<dbReference type="InterPro" id="IPR005467">
    <property type="entry name" value="His_kinase_dom"/>
</dbReference>
<dbReference type="InterPro" id="IPR033480">
    <property type="entry name" value="sCache_2"/>
</dbReference>
<evidence type="ECO:0000256" key="7">
    <source>
        <dbReference type="ARBA" id="ARBA00022692"/>
    </source>
</evidence>
<dbReference type="Pfam" id="PF02518">
    <property type="entry name" value="HATPase_c"/>
    <property type="match status" value="1"/>
</dbReference>
<dbReference type="STRING" id="1437059.A6A05_01105"/>
<dbReference type="InterPro" id="IPR000014">
    <property type="entry name" value="PAS"/>
</dbReference>
<evidence type="ECO:0000256" key="8">
    <source>
        <dbReference type="ARBA" id="ARBA00022777"/>
    </source>
</evidence>
<dbReference type="InterPro" id="IPR035965">
    <property type="entry name" value="PAS-like_dom_sf"/>
</dbReference>
<dbReference type="Gene3D" id="3.30.565.10">
    <property type="entry name" value="Histidine kinase-like ATPase, C-terminal domain"/>
    <property type="match status" value="1"/>
</dbReference>
<dbReference type="SMART" id="SM01049">
    <property type="entry name" value="Cache_2"/>
    <property type="match status" value="2"/>
</dbReference>
<dbReference type="InterPro" id="IPR036890">
    <property type="entry name" value="HATPase_C_sf"/>
</dbReference>
<evidence type="ECO:0000313" key="18">
    <source>
        <dbReference type="Proteomes" id="UP000078543"/>
    </source>
</evidence>
<dbReference type="RefSeq" id="WP_068499337.1">
    <property type="nucleotide sequence ID" value="NZ_LWQU01000130.1"/>
</dbReference>